<accession>A0A0B6YQG0</accession>
<feature type="compositionally biased region" description="Polar residues" evidence="1">
    <location>
        <begin position="97"/>
        <end position="116"/>
    </location>
</feature>
<gene>
    <name evidence="2" type="primary">ORF32917</name>
</gene>
<evidence type="ECO:0000313" key="2">
    <source>
        <dbReference type="EMBL" id="CEK58387.1"/>
    </source>
</evidence>
<sequence>SLEWTKMDANNQQNDMKCRSTSPCSDASFSSDLAHRSRISTEWDSEQDTLPSLSDDACHMSNNLNLILNVSPNMSLDADPSVHSSPLLRDHARYESLETSQREISSTTSKMSDLVL</sequence>
<organism evidence="2">
    <name type="scientific">Arion vulgaris</name>
    <dbReference type="NCBI Taxonomy" id="1028688"/>
    <lineage>
        <taxon>Eukaryota</taxon>
        <taxon>Metazoa</taxon>
        <taxon>Spiralia</taxon>
        <taxon>Lophotrochozoa</taxon>
        <taxon>Mollusca</taxon>
        <taxon>Gastropoda</taxon>
        <taxon>Heterobranchia</taxon>
        <taxon>Euthyneura</taxon>
        <taxon>Panpulmonata</taxon>
        <taxon>Eupulmonata</taxon>
        <taxon>Stylommatophora</taxon>
        <taxon>Helicina</taxon>
        <taxon>Arionoidea</taxon>
        <taxon>Arionidae</taxon>
        <taxon>Arion</taxon>
    </lineage>
</organism>
<evidence type="ECO:0000256" key="1">
    <source>
        <dbReference type="SAM" id="MobiDB-lite"/>
    </source>
</evidence>
<proteinExistence type="predicted"/>
<feature type="region of interest" description="Disordered" evidence="1">
    <location>
        <begin position="94"/>
        <end position="116"/>
    </location>
</feature>
<feature type="non-terminal residue" evidence="2">
    <location>
        <position position="116"/>
    </location>
</feature>
<feature type="region of interest" description="Disordered" evidence="1">
    <location>
        <begin position="1"/>
        <end position="31"/>
    </location>
</feature>
<feature type="compositionally biased region" description="Polar residues" evidence="1">
    <location>
        <begin position="8"/>
        <end position="31"/>
    </location>
</feature>
<name>A0A0B6YQG0_9EUPU</name>
<reference evidence="2" key="1">
    <citation type="submission" date="2014-12" db="EMBL/GenBank/DDBJ databases">
        <title>Insight into the proteome of Arion vulgaris.</title>
        <authorList>
            <person name="Aradska J."/>
            <person name="Bulat T."/>
            <person name="Smidak R."/>
            <person name="Sarate P."/>
            <person name="Gangsoo J."/>
            <person name="Sialana F."/>
            <person name="Bilban M."/>
            <person name="Lubec G."/>
        </authorList>
    </citation>
    <scope>NUCLEOTIDE SEQUENCE</scope>
    <source>
        <tissue evidence="2">Skin</tissue>
    </source>
</reference>
<dbReference type="EMBL" id="HACG01011522">
    <property type="protein sequence ID" value="CEK58387.1"/>
    <property type="molecule type" value="Transcribed_RNA"/>
</dbReference>
<dbReference type="AlphaFoldDB" id="A0A0B6YQG0"/>
<protein>
    <submittedName>
        <fullName evidence="2">Uncharacterized protein</fullName>
    </submittedName>
</protein>
<feature type="non-terminal residue" evidence="2">
    <location>
        <position position="1"/>
    </location>
</feature>